<keyword evidence="4" id="KW-1185">Reference proteome</keyword>
<dbReference type="Pfam" id="PF16841">
    <property type="entry name" value="CBM60"/>
    <property type="match status" value="1"/>
</dbReference>
<protein>
    <recommendedName>
        <fullName evidence="2">Carbohydrate binding module xylan-binding domain-containing protein</fullName>
    </recommendedName>
</protein>
<accession>A0ABR7RKX8</accession>
<dbReference type="InterPro" id="IPR031768">
    <property type="entry name" value="CBM60_xylan-bd"/>
</dbReference>
<reference evidence="3 4" key="1">
    <citation type="journal article" date="2013" name="Int. J. Syst. Evol. Microbiol.">
        <title>Roseomonas aerophila sp. nov., isolated from air.</title>
        <authorList>
            <person name="Kim S.J."/>
            <person name="Weon H.Y."/>
            <person name="Ahn J.H."/>
            <person name="Hong S.B."/>
            <person name="Seok S.J."/>
            <person name="Whang K.S."/>
            <person name="Kwon S.W."/>
        </authorList>
    </citation>
    <scope>NUCLEOTIDE SEQUENCE [LARGE SCALE GENOMIC DNA]</scope>
    <source>
        <strain evidence="3 4">NBRC 108923</strain>
    </source>
</reference>
<feature type="domain" description="Carbohydrate binding module xylan-binding" evidence="2">
    <location>
        <begin position="723"/>
        <end position="811"/>
    </location>
</feature>
<evidence type="ECO:0000313" key="3">
    <source>
        <dbReference type="EMBL" id="MBC9207179.1"/>
    </source>
</evidence>
<feature type="compositionally biased region" description="Low complexity" evidence="1">
    <location>
        <begin position="686"/>
        <end position="711"/>
    </location>
</feature>
<organism evidence="3 4">
    <name type="scientific">Teichococcus aerophilus</name>
    <dbReference type="NCBI Taxonomy" id="1224513"/>
    <lineage>
        <taxon>Bacteria</taxon>
        <taxon>Pseudomonadati</taxon>
        <taxon>Pseudomonadota</taxon>
        <taxon>Alphaproteobacteria</taxon>
        <taxon>Acetobacterales</taxon>
        <taxon>Roseomonadaceae</taxon>
        <taxon>Roseomonas</taxon>
    </lineage>
</organism>
<feature type="region of interest" description="Disordered" evidence="1">
    <location>
        <begin position="686"/>
        <end position="716"/>
    </location>
</feature>
<dbReference type="RefSeq" id="WP_187784347.1">
    <property type="nucleotide sequence ID" value="NZ_JACTVA010000014.1"/>
</dbReference>
<name>A0ABR7RKX8_9PROT</name>
<dbReference type="Gene3D" id="2.60.60.40">
    <property type="match status" value="1"/>
</dbReference>
<proteinExistence type="predicted"/>
<dbReference type="EMBL" id="JACTVA010000014">
    <property type="protein sequence ID" value="MBC9207179.1"/>
    <property type="molecule type" value="Genomic_DNA"/>
</dbReference>
<dbReference type="Proteomes" id="UP000626026">
    <property type="component" value="Unassembled WGS sequence"/>
</dbReference>
<evidence type="ECO:0000313" key="4">
    <source>
        <dbReference type="Proteomes" id="UP000626026"/>
    </source>
</evidence>
<comment type="caution">
    <text evidence="3">The sequence shown here is derived from an EMBL/GenBank/DDBJ whole genome shotgun (WGS) entry which is preliminary data.</text>
</comment>
<gene>
    <name evidence="3" type="ORF">IBL26_10065</name>
</gene>
<sequence>MQIDLNLENAGADTLAGGITTFGQVFTQGEVSAKAGLVATVNGVDIPVQMDVKTTYADGSVKMAVLSMARPDLPAGAIVDVALSTVASATASTPIDLSSALNSHSFAVDLTSQGQTTHVDVLAALKQALADGTASFWQKGDLATQARVEIPLDGSQRLIFDVTAFKGGGMSVEAQFNNDGVMGTDGGRVNYKVAVSMDGQVVAEEHVNQAQYQNWHQSYSSNGTDGGQGLGDPAEGWLNIRQDIAHLQATGAVAHYDLTVGISDTMLDGFATATQSNGWGDPLATNEVSQFMPGTGARADIGITTESNTAWLMSQDPRAAAYALGQAETASAVTWHLWDTANKGWLSTEDYPSLWTDERGGTGSAGDASSGGLTQQIGNSSGWDLDSAHQPDLSYVPYLMTGQRWMLDNLNAQASWNIVAQWPSDRANANDIVVDGNQVRGAAWALRQIDEAAWAAPDGSAEKAYFTEASEANWSWLVSKIPEWTAEQGEAHGWLPGVYGVDGAMPPWQQDYFASTVIAAASRGNADALTFLEWQTNFLVGRFTHEGQGFDQHDGAAYLIAIADGSGKPYQTWAEIGAQTDAHGWSNNQGWDNSQGDYAQLALATLAGIAHLTGSAEAAAAYEALVADNAPFSTAADFARDPTFALAAPGTINISPTLPVTPPVVIPPITIPPVVIPPVVTTPEITLPGTPSSSTDGSGTPVVTPPTDTTPAKPLDPAGSVSLSIWLGADSWRGDPKAIVTVDGVTAFHGNVSASHESGGMEIHLGDVSARDTHVVEVEYLNDVWGGDHNHDRNLYVEDVRLNGVSTGDSAPMEKSGTVTFDVSYQDDPQHAVAPAMVVTDHIFIS</sequence>
<evidence type="ECO:0000259" key="2">
    <source>
        <dbReference type="Pfam" id="PF16841"/>
    </source>
</evidence>
<evidence type="ECO:0000256" key="1">
    <source>
        <dbReference type="SAM" id="MobiDB-lite"/>
    </source>
</evidence>